<sequence>MKQIILIFLSFIFIQLSTYADDYPKEVKVKDNTAVITIYTIESQYLQELQNLDKQVTISNDRGVEVTMYSDGEQNAAVVKCGAKYGVVRFENNVDFEKTITDLIEVTHEN</sequence>
<evidence type="ECO:0000313" key="2">
    <source>
        <dbReference type="EMBL" id="AZQ65136.1"/>
    </source>
</evidence>
<dbReference type="EMBL" id="CP034563">
    <property type="protein sequence ID" value="AZQ65136.1"/>
    <property type="molecule type" value="Genomic_DNA"/>
</dbReference>
<organism evidence="2 3">
    <name type="scientific">Flammeovirga pectinis</name>
    <dbReference type="NCBI Taxonomy" id="2494373"/>
    <lineage>
        <taxon>Bacteria</taxon>
        <taxon>Pseudomonadati</taxon>
        <taxon>Bacteroidota</taxon>
        <taxon>Cytophagia</taxon>
        <taxon>Cytophagales</taxon>
        <taxon>Flammeovirgaceae</taxon>
        <taxon>Flammeovirga</taxon>
    </lineage>
</organism>
<name>A0A3Q9FST5_9BACT</name>
<proteinExistence type="predicted"/>
<evidence type="ECO:0000256" key="1">
    <source>
        <dbReference type="SAM" id="SignalP"/>
    </source>
</evidence>
<dbReference type="Proteomes" id="UP000267268">
    <property type="component" value="Chromosome 2"/>
</dbReference>
<protein>
    <submittedName>
        <fullName evidence="2">Uncharacterized protein</fullName>
    </submittedName>
</protein>
<gene>
    <name evidence="2" type="ORF">EI427_23250</name>
</gene>
<dbReference type="AlphaFoldDB" id="A0A3Q9FST5"/>
<dbReference type="RefSeq" id="WP_126619557.1">
    <property type="nucleotide sequence ID" value="NZ_CP034563.1"/>
</dbReference>
<dbReference type="KEGG" id="fll:EI427_23250"/>
<feature type="chain" id="PRO_5018625994" evidence="1">
    <location>
        <begin position="21"/>
        <end position="110"/>
    </location>
</feature>
<keyword evidence="3" id="KW-1185">Reference proteome</keyword>
<keyword evidence="1" id="KW-0732">Signal</keyword>
<feature type="signal peptide" evidence="1">
    <location>
        <begin position="1"/>
        <end position="20"/>
    </location>
</feature>
<reference evidence="2 3" key="1">
    <citation type="submission" date="2018-12" db="EMBL/GenBank/DDBJ databases">
        <title>Flammeovirga pectinis sp. nov., isolated from the gut of the Korean scallop, Patinopecten yessoensis.</title>
        <authorList>
            <person name="Bae J.-W."/>
            <person name="Jeong Y.-S."/>
            <person name="Kang W."/>
        </authorList>
    </citation>
    <scope>NUCLEOTIDE SEQUENCE [LARGE SCALE GENOMIC DNA]</scope>
    <source>
        <strain evidence="2 3">L12M1</strain>
    </source>
</reference>
<dbReference type="OrthoDB" id="9845921at2"/>
<evidence type="ECO:0000313" key="3">
    <source>
        <dbReference type="Proteomes" id="UP000267268"/>
    </source>
</evidence>
<accession>A0A3Q9FST5</accession>